<keyword evidence="8 11" id="KW-0472">Membrane</keyword>
<evidence type="ECO:0000256" key="9">
    <source>
        <dbReference type="ARBA" id="ARBA00023201"/>
    </source>
</evidence>
<dbReference type="EMBL" id="CDMZ01003505">
    <property type="protein sequence ID" value="CUC10301.1"/>
    <property type="molecule type" value="Genomic_DNA"/>
</dbReference>
<keyword evidence="5 11" id="KW-1133">Transmembrane helix</keyword>
<feature type="transmembrane region" description="Helical" evidence="11">
    <location>
        <begin position="1239"/>
        <end position="1263"/>
    </location>
</feature>
<evidence type="ECO:0000256" key="5">
    <source>
        <dbReference type="ARBA" id="ARBA00022989"/>
    </source>
</evidence>
<dbReference type="Pfam" id="PF00999">
    <property type="entry name" value="Na_H_Exchanger"/>
    <property type="match status" value="1"/>
</dbReference>
<evidence type="ECO:0000256" key="2">
    <source>
        <dbReference type="ARBA" id="ARBA00022448"/>
    </source>
</evidence>
<evidence type="ECO:0000256" key="11">
    <source>
        <dbReference type="SAM" id="Phobius"/>
    </source>
</evidence>
<sequence length="1336" mass="148987">MRGRLNGVDKKFEQTAGKVVSSHYAPHRCALSVSSAGEDDENAKEADTTIRALHVLAKSSDDNICIYLERLARQTLQRMDTGAFYLWMCIFSDLLHELAQCNKSLQKVSLSLPDLPSLLSDTLLRIQAFQDDWHCGKATGKCLQAIDDAGGGREGSDPDSSSADVQGPAGGDSEPDVSSEEGDDPNDSDWGEPGEGRRRERREEQREEQSEAQRREGQKGVIIFTIPYTDVRLSITESEKQQVLDGADRFVTWTQECLRDRFPPDSVCNAAAIFHPRSLQERQVERMGQRQWMESRREDIVVLWEETGWAKLPDFPEGTTAPSLLRDWKVLKKHLQDFSLLASKNETSLADYWQRVLEELDERDKMGDVKGFILLIDCVCISFPQNADAEWFFRDRTTVKTVQKAQMQRMKADATIRLLKSFPACLLNPHRDEIQRALEFKRMLPEQQAEATAEHSLRMAAANKFRSDILERAHTVWEAQTEKMSEMGRQEGGLFHSSHFMTQEAVGDGACADHALCSHRIDSSLWVVTAEIFDEERGGTPLEVDVRAVRAAFMATVETTVRGESLLPPGVPPKSGQPGRTELTAAFRVFVATLVSDASTPQGGVDLPTLLARFKARTDAKTLSLTEEEERKLGEWGERKNFSKVAKLAIQKEVVTEREGASITHLLFNPPNPPVRNAPHYDRLERVVKADHDAERAFFAEISRKGGLTDWLRYFPTTVLTAQHVQRFAHVWNPSSIDLMTAGERTMWSVPAPRLSQWEVARFAPPENMNQAEQFRKEKEVGRLPDGMSFSANAAEEESEREEVEERREVFHMEDITEEQAVAEENRRRTFRQAIDACVPHHHDEAEDFELVWEVPIQSLSQAKKLVAHTSHHRASPDCLQSPCPVHSTEDLLESSTFLQKADLESDTPRQDKEKGHTATKDENQKGTEPTADSEQELTDEEDTASSLPPVAEINAPSPVSTQTEASTAATLTAEHISHEGHQKEEEAQLVEKDMVKVGPGHGILEAGEVGAKGEEGMNPEEKHEKAAQHSDFEYQGHAIAHQVMFLFFILFGAAALETLLEYLPKSLKLPSSVANFFFGFICSVSRKHLEFMIPESLSVEMKDAQHVHPFVIMMVILPILLYGSASHLNFHVFKQVLASSLLLAFAGVMVQMGMLGAFLYYVAGMRLWVAVMLASILSATDPVAVVAALHTLHAPAKLASLIEGESLLNDGSAAIFFFVARALARTCYVEMGVGETSLFLLQLALGGPLLGLIFGWLVGVWLSLFKSGSTLEVCITLVGAWGLFWLAEAVKVSEVLAVVTYGLYFSARGKLQLSREVQKLHDHTVTVLEYVGNQV</sequence>
<evidence type="ECO:0000313" key="13">
    <source>
        <dbReference type="EMBL" id="CUC10301.1"/>
    </source>
</evidence>
<evidence type="ECO:0000256" key="4">
    <source>
        <dbReference type="ARBA" id="ARBA00022692"/>
    </source>
</evidence>
<keyword evidence="7" id="KW-0406">Ion transport</keyword>
<dbReference type="InterPro" id="IPR006153">
    <property type="entry name" value="Cation/H_exchanger_TM"/>
</dbReference>
<feature type="transmembrane region" description="Helical" evidence="11">
    <location>
        <begin position="1137"/>
        <end position="1162"/>
    </location>
</feature>
<protein>
    <recommendedName>
        <fullName evidence="12">Cation/H+ exchanger transmembrane domain-containing protein</fullName>
    </recommendedName>
</protein>
<evidence type="ECO:0000259" key="12">
    <source>
        <dbReference type="Pfam" id="PF00999"/>
    </source>
</evidence>
<gene>
    <name evidence="13" type="ORF">Cvel_30309.t2.CR1</name>
</gene>
<evidence type="ECO:0000256" key="3">
    <source>
        <dbReference type="ARBA" id="ARBA00022475"/>
    </source>
</evidence>
<feature type="transmembrane region" description="Helical" evidence="11">
    <location>
        <begin position="1283"/>
        <end position="1306"/>
    </location>
</feature>
<evidence type="ECO:0000256" key="1">
    <source>
        <dbReference type="ARBA" id="ARBA00004651"/>
    </source>
</evidence>
<evidence type="ECO:0000256" key="10">
    <source>
        <dbReference type="SAM" id="MobiDB-lite"/>
    </source>
</evidence>
<dbReference type="GO" id="GO:0098719">
    <property type="term" value="P:sodium ion import across plasma membrane"/>
    <property type="evidence" value="ECO:0007669"/>
    <property type="project" value="TreeGrafter"/>
</dbReference>
<dbReference type="GO" id="GO:0051453">
    <property type="term" value="P:regulation of intracellular pH"/>
    <property type="evidence" value="ECO:0007669"/>
    <property type="project" value="TreeGrafter"/>
</dbReference>
<dbReference type="GO" id="GO:0005886">
    <property type="term" value="C:plasma membrane"/>
    <property type="evidence" value="ECO:0007669"/>
    <property type="project" value="UniProtKB-SubCell"/>
</dbReference>
<keyword evidence="4 11" id="KW-0812">Transmembrane</keyword>
<feature type="transmembrane region" description="Helical" evidence="11">
    <location>
        <begin position="1107"/>
        <end position="1125"/>
    </location>
</feature>
<feature type="compositionally biased region" description="Basic and acidic residues" evidence="10">
    <location>
        <begin position="902"/>
        <end position="926"/>
    </location>
</feature>
<dbReference type="InterPro" id="IPR018422">
    <property type="entry name" value="Cation/H_exchanger_CPA1"/>
</dbReference>
<dbReference type="PANTHER" id="PTHR10110:SF86">
    <property type="entry name" value="SODIUM_HYDROGEN EXCHANGER 7"/>
    <property type="match status" value="1"/>
</dbReference>
<keyword evidence="2" id="KW-0813">Transport</keyword>
<evidence type="ECO:0000256" key="8">
    <source>
        <dbReference type="ARBA" id="ARBA00023136"/>
    </source>
</evidence>
<dbReference type="Gene3D" id="6.10.140.1330">
    <property type="match status" value="1"/>
</dbReference>
<dbReference type="PANTHER" id="PTHR10110">
    <property type="entry name" value="SODIUM/HYDROGEN EXCHANGER"/>
    <property type="match status" value="1"/>
</dbReference>
<feature type="compositionally biased region" description="Acidic residues" evidence="10">
    <location>
        <begin position="173"/>
        <end position="192"/>
    </location>
</feature>
<feature type="region of interest" description="Disordered" evidence="10">
    <location>
        <begin position="148"/>
        <end position="218"/>
    </location>
</feature>
<dbReference type="GO" id="GO:0015385">
    <property type="term" value="F:sodium:proton antiporter activity"/>
    <property type="evidence" value="ECO:0007669"/>
    <property type="project" value="InterPro"/>
</dbReference>
<proteinExistence type="predicted"/>
<accession>A0A0K6S9U5</accession>
<keyword evidence="3" id="KW-1003">Cell membrane</keyword>
<name>A0A0K6S9U5_9ALVE</name>
<keyword evidence="6" id="KW-0915">Sodium</keyword>
<keyword evidence="9" id="KW-0739">Sodium transport</keyword>
<reference evidence="13" key="1">
    <citation type="submission" date="2014-11" db="EMBL/GenBank/DDBJ databases">
        <title>Molecular phylogeny of cliff fern family Woodsiaceae with morphological implications.</title>
        <authorList>
            <person name="Shao Y.-Z."/>
            <person name="Wei R."/>
            <person name="Zhang X.-C."/>
        </authorList>
    </citation>
    <scope>NUCLEOTIDE SEQUENCE</scope>
</reference>
<feature type="region of interest" description="Disordered" evidence="10">
    <location>
        <begin position="899"/>
        <end position="969"/>
    </location>
</feature>
<dbReference type="GO" id="GO:0015386">
    <property type="term" value="F:potassium:proton antiporter activity"/>
    <property type="evidence" value="ECO:0007669"/>
    <property type="project" value="TreeGrafter"/>
</dbReference>
<feature type="domain" description="Cation/H+ exchanger transmembrane" evidence="12">
    <location>
        <begin position="1064"/>
        <end position="1318"/>
    </location>
</feature>
<feature type="transmembrane region" description="Helical" evidence="11">
    <location>
        <begin position="1168"/>
        <end position="1190"/>
    </location>
</feature>
<feature type="compositionally biased region" description="Acidic residues" evidence="10">
    <location>
        <begin position="932"/>
        <end position="944"/>
    </location>
</feature>
<feature type="region of interest" description="Disordered" evidence="10">
    <location>
        <begin position="786"/>
        <end position="808"/>
    </location>
</feature>
<evidence type="ECO:0000256" key="7">
    <source>
        <dbReference type="ARBA" id="ARBA00023065"/>
    </source>
</evidence>
<organism evidence="13">
    <name type="scientific">Chromera velia CCMP2878</name>
    <dbReference type="NCBI Taxonomy" id="1169474"/>
    <lineage>
        <taxon>Eukaryota</taxon>
        <taxon>Sar</taxon>
        <taxon>Alveolata</taxon>
        <taxon>Colpodellida</taxon>
        <taxon>Chromeraceae</taxon>
        <taxon>Chromera</taxon>
    </lineage>
</organism>
<evidence type="ECO:0000256" key="6">
    <source>
        <dbReference type="ARBA" id="ARBA00023053"/>
    </source>
</evidence>
<feature type="compositionally biased region" description="Basic and acidic residues" evidence="10">
    <location>
        <begin position="194"/>
        <end position="218"/>
    </location>
</feature>
<comment type="subcellular location">
    <subcellularLocation>
        <location evidence="1">Cell membrane</location>
        <topology evidence="1">Multi-pass membrane protein</topology>
    </subcellularLocation>
</comment>
<feature type="non-terminal residue" evidence="13">
    <location>
        <position position="1336"/>
    </location>
</feature>
<feature type="transmembrane region" description="Helical" evidence="11">
    <location>
        <begin position="1040"/>
        <end position="1061"/>
    </location>
</feature>